<dbReference type="EMBL" id="CM047749">
    <property type="protein sequence ID" value="KAJ0010821.1"/>
    <property type="molecule type" value="Genomic_DNA"/>
</dbReference>
<evidence type="ECO:0000313" key="2">
    <source>
        <dbReference type="Proteomes" id="UP001163603"/>
    </source>
</evidence>
<organism evidence="1 2">
    <name type="scientific">Pistacia integerrima</name>
    <dbReference type="NCBI Taxonomy" id="434235"/>
    <lineage>
        <taxon>Eukaryota</taxon>
        <taxon>Viridiplantae</taxon>
        <taxon>Streptophyta</taxon>
        <taxon>Embryophyta</taxon>
        <taxon>Tracheophyta</taxon>
        <taxon>Spermatophyta</taxon>
        <taxon>Magnoliopsida</taxon>
        <taxon>eudicotyledons</taxon>
        <taxon>Gunneridae</taxon>
        <taxon>Pentapetalae</taxon>
        <taxon>rosids</taxon>
        <taxon>malvids</taxon>
        <taxon>Sapindales</taxon>
        <taxon>Anacardiaceae</taxon>
        <taxon>Pistacia</taxon>
    </lineage>
</organism>
<gene>
    <name evidence="1" type="ORF">Pint_33752</name>
</gene>
<protein>
    <submittedName>
        <fullName evidence="1">Uncharacterized protein</fullName>
    </submittedName>
</protein>
<proteinExistence type="predicted"/>
<evidence type="ECO:0000313" key="1">
    <source>
        <dbReference type="EMBL" id="KAJ0010821.1"/>
    </source>
</evidence>
<name>A0ACC0X7J5_9ROSI</name>
<keyword evidence="2" id="KW-1185">Reference proteome</keyword>
<sequence>MNIILSLIAGSDNGSLKLYDIKNMPPTVADAHYGAGTVSFDEFDLLTSVHVNSTDELFLASGYSKNIALYDITTGRRLQVFADMHQEHINVVKFSNHSPSIFATSSFDQDVKLWDLRQKPVQPCYTASSSKGNVMVCFSPDDHYLLVSAVDNEVRQLLAVDGRVHLNFEIASTGSSQNYTRSYYLNGRHYIGKTPRTSMFVQSLRGDPFRDFNMSILAAYTRPSSKSEIVKVNLLASTDYYSKEQSDDRLSRPSKRMGG</sequence>
<accession>A0ACC0X7J5</accession>
<reference evidence="2" key="1">
    <citation type="journal article" date="2023" name="G3 (Bethesda)">
        <title>Genome assembly and association tests identify interacting loci associated with vigor, precocity, and sex in interspecific pistachio rootstocks.</title>
        <authorList>
            <person name="Palmer W."/>
            <person name="Jacygrad E."/>
            <person name="Sagayaradj S."/>
            <person name="Cavanaugh K."/>
            <person name="Han R."/>
            <person name="Bertier L."/>
            <person name="Beede B."/>
            <person name="Kafkas S."/>
            <person name="Golino D."/>
            <person name="Preece J."/>
            <person name="Michelmore R."/>
        </authorList>
    </citation>
    <scope>NUCLEOTIDE SEQUENCE [LARGE SCALE GENOMIC DNA]</scope>
</reference>
<comment type="caution">
    <text evidence="1">The sequence shown here is derived from an EMBL/GenBank/DDBJ whole genome shotgun (WGS) entry which is preliminary data.</text>
</comment>
<dbReference type="Proteomes" id="UP001163603">
    <property type="component" value="Chromosome 14"/>
</dbReference>